<feature type="region of interest" description="Disordered" evidence="1">
    <location>
        <begin position="901"/>
        <end position="936"/>
    </location>
</feature>
<feature type="compositionally biased region" description="Low complexity" evidence="1">
    <location>
        <begin position="736"/>
        <end position="745"/>
    </location>
</feature>
<feature type="compositionally biased region" description="Basic residues" evidence="1">
    <location>
        <begin position="683"/>
        <end position="692"/>
    </location>
</feature>
<feature type="compositionally biased region" description="Basic and acidic residues" evidence="1">
    <location>
        <begin position="115"/>
        <end position="125"/>
    </location>
</feature>
<reference evidence="2" key="1">
    <citation type="submission" date="2023-07" db="EMBL/GenBank/DDBJ databases">
        <authorList>
            <consortium name="AG Swart"/>
            <person name="Singh M."/>
            <person name="Singh A."/>
            <person name="Seah K."/>
            <person name="Emmerich C."/>
        </authorList>
    </citation>
    <scope>NUCLEOTIDE SEQUENCE</scope>
    <source>
        <strain evidence="2">DP1</strain>
    </source>
</reference>
<feature type="compositionally biased region" description="Polar residues" evidence="1">
    <location>
        <begin position="916"/>
        <end position="936"/>
    </location>
</feature>
<keyword evidence="3" id="KW-1185">Reference proteome</keyword>
<feature type="region of interest" description="Disordered" evidence="1">
    <location>
        <begin position="107"/>
        <end position="130"/>
    </location>
</feature>
<feature type="region of interest" description="Disordered" evidence="1">
    <location>
        <begin position="559"/>
        <end position="605"/>
    </location>
</feature>
<feature type="region of interest" description="Disordered" evidence="1">
    <location>
        <begin position="763"/>
        <end position="799"/>
    </location>
</feature>
<proteinExistence type="predicted"/>
<feature type="region of interest" description="Disordered" evidence="1">
    <location>
        <begin position="1"/>
        <end position="22"/>
    </location>
</feature>
<evidence type="ECO:0000256" key="1">
    <source>
        <dbReference type="SAM" id="MobiDB-lite"/>
    </source>
</evidence>
<evidence type="ECO:0000313" key="3">
    <source>
        <dbReference type="Proteomes" id="UP001295684"/>
    </source>
</evidence>
<dbReference type="EMBL" id="CAMPGE010011559">
    <property type="protein sequence ID" value="CAI2370384.1"/>
    <property type="molecule type" value="Genomic_DNA"/>
</dbReference>
<evidence type="ECO:0000313" key="2">
    <source>
        <dbReference type="EMBL" id="CAI2370384.1"/>
    </source>
</evidence>
<name>A0AAD1USC9_EUPCR</name>
<feature type="compositionally biased region" description="Low complexity" evidence="1">
    <location>
        <begin position="769"/>
        <end position="787"/>
    </location>
</feature>
<protein>
    <submittedName>
        <fullName evidence="2">Uncharacterized protein</fullName>
    </submittedName>
</protein>
<sequence>MDDTKYDSYYPHYQEDSDNDQADCKIQEVSYMSLYQDDDSQQADTEEFNEFEHYQYNYNTEEQKETHPSTDQTPPWNGIMREQKRSIVQSSIDKNLYFRDGDDACTSGVSASSTDNKDNREENKESANLSKSDSENQLIWYAAYDSEMRNEVFEDLLYQCSDKTNPGDKVSIKLENFDIVFSQISNLPGMVYLQQRTCGSCFIKLYLINKGQLLDIAKTKTFAYTEENLDFSMLNTLLIYNKESAVIDTDLPYGYFLRIGEYEGTSIYTLTNFSLQLSSDIKNACDPTDFYIKEFFKAMTESFPNFSSDFLLYYINSKKGLRNKLSSQLMIELREFGTLKDSHFNKPNPTNESVQDKDGIQKLLCDEELDEREHPQVRSDLTNKYTRKWIYPPNSRGSSIQASSSAKGSEYQHSLVKNKNGDHVMNPTTSGINTSLGNIPELSFEKKEEDVDIFLKFNQQKPLQNPEVEDNKVFVVNRKQQTPISEEEANLLCNEDLDLNLLSHDNGDRNPNFAGMVHPDLIGIPSDISQFDKCLKSDDSSHIKTDEGFEEFMRWGNKFNSESQNNSPPAEIKNSNGSSSFTFTKKDQNSPNRENSQTNHEESKFEELEIQECSPAELPSINVPKRFTSSCAGEVLERHMDRINSALEDTNPSRNSTCLPGSQSHKASIINPKISRGQFKSDRMHKHLKKPYSYKSNFQCGGNRNKRSRNSSKTGGYFTQEANPKPPVSDKLSRNSKASGSKKSQGSDCFKEIELFTFAKQSPKIMKQTPSSTSKKSSVKTPTVFKKPNGKSKAKNKSNVNINYKLCNTGGKASIKTKSSDKKSSAIKRQITSHASKKLSYLGNTADSVRRKKTTGKSSMSSIKNIKHSSGSYLKKSLIQNMVSSKLHTLGNMRVMISPKEPKVNSYVKPKGRRPLTTSKDSINSRNSSKGKYSSNYIPKFRKSANTSKIKKDLSKIYKGLDKENMSRNNQIFSPILSINESEYSSKETVKKSPIRVLDKKTAGKKTNYGKFIKKPTPNKANLKNPDIQKIVKMNLDLIHAFSKGIEASRSIISSLASNDDTNKEELSIQLRTIENLSKEFNSSRYTNEISGMLKSIERKKFVR</sequence>
<comment type="caution">
    <text evidence="2">The sequence shown here is derived from an EMBL/GenBank/DDBJ whole genome shotgun (WGS) entry which is preliminary data.</text>
</comment>
<dbReference type="AlphaFoldDB" id="A0AAD1USC9"/>
<dbReference type="Proteomes" id="UP001295684">
    <property type="component" value="Unassembled WGS sequence"/>
</dbReference>
<feature type="region of interest" description="Disordered" evidence="1">
    <location>
        <begin position="681"/>
        <end position="745"/>
    </location>
</feature>
<gene>
    <name evidence="2" type="ORF">ECRASSUSDP1_LOCUS11696</name>
</gene>
<accession>A0AAD1USC9</accession>
<feature type="compositionally biased region" description="Polar residues" evidence="1">
    <location>
        <begin position="559"/>
        <end position="598"/>
    </location>
</feature>
<organism evidence="2 3">
    <name type="scientific">Euplotes crassus</name>
    <dbReference type="NCBI Taxonomy" id="5936"/>
    <lineage>
        <taxon>Eukaryota</taxon>
        <taxon>Sar</taxon>
        <taxon>Alveolata</taxon>
        <taxon>Ciliophora</taxon>
        <taxon>Intramacronucleata</taxon>
        <taxon>Spirotrichea</taxon>
        <taxon>Hypotrichia</taxon>
        <taxon>Euplotida</taxon>
        <taxon>Euplotidae</taxon>
        <taxon>Moneuplotes</taxon>
    </lineage>
</organism>